<feature type="compositionally biased region" description="Basic and acidic residues" evidence="1">
    <location>
        <begin position="1"/>
        <end position="29"/>
    </location>
</feature>
<keyword evidence="3" id="KW-1185">Reference proteome</keyword>
<feature type="compositionally biased region" description="Basic and acidic residues" evidence="1">
    <location>
        <begin position="70"/>
        <end position="91"/>
    </location>
</feature>
<gene>
    <name evidence="2" type="ORF">C5L14_00435</name>
</gene>
<protein>
    <submittedName>
        <fullName evidence="2">Uncharacterized protein</fullName>
    </submittedName>
</protein>
<dbReference type="Proteomes" id="UP000237682">
    <property type="component" value="Unassembled WGS sequence"/>
</dbReference>
<comment type="caution">
    <text evidence="2">The sequence shown here is derived from an EMBL/GenBank/DDBJ whole genome shotgun (WGS) entry which is preliminary data.</text>
</comment>
<sequence>MQGRKTHEQQLRTLERKPDVPDRRQEETSLSRPGDSILPLPKREARQAEFPVSRGGLNQESRDHNKHNRSGQEGHRPQRHSPAEQKDRDGQ</sequence>
<evidence type="ECO:0000256" key="1">
    <source>
        <dbReference type="SAM" id="MobiDB-lite"/>
    </source>
</evidence>
<dbReference type="EMBL" id="PUEJ01000001">
    <property type="protein sequence ID" value="PRH89660.1"/>
    <property type="molecule type" value="Genomic_DNA"/>
</dbReference>
<feature type="region of interest" description="Disordered" evidence="1">
    <location>
        <begin position="1"/>
        <end position="91"/>
    </location>
</feature>
<proteinExistence type="predicted"/>
<dbReference type="AlphaFoldDB" id="A0A2S9QK16"/>
<evidence type="ECO:0000313" key="3">
    <source>
        <dbReference type="Proteomes" id="UP000237682"/>
    </source>
</evidence>
<evidence type="ECO:0000313" key="2">
    <source>
        <dbReference type="EMBL" id="PRH89660.1"/>
    </source>
</evidence>
<name>A0A2S9QK16_9HYPH</name>
<reference evidence="2 3" key="1">
    <citation type="submission" date="2018-02" db="EMBL/GenBank/DDBJ databases">
        <title>Whole genome sequencing of endophytic bacterium.</title>
        <authorList>
            <person name="Eedara R."/>
            <person name="Podile A.R."/>
        </authorList>
    </citation>
    <scope>NUCLEOTIDE SEQUENCE [LARGE SCALE GENOMIC DNA]</scope>
    <source>
        <strain evidence="2 3">RP1T</strain>
    </source>
</reference>
<organism evidence="2 3">
    <name type="scientific">Labrys okinawensis</name>
    <dbReference type="NCBI Taxonomy" id="346911"/>
    <lineage>
        <taxon>Bacteria</taxon>
        <taxon>Pseudomonadati</taxon>
        <taxon>Pseudomonadota</taxon>
        <taxon>Alphaproteobacteria</taxon>
        <taxon>Hyphomicrobiales</taxon>
        <taxon>Xanthobacteraceae</taxon>
        <taxon>Labrys</taxon>
    </lineage>
</organism>
<dbReference type="OrthoDB" id="7996844at2"/>
<accession>A0A2S9QK16</accession>